<dbReference type="InterPro" id="IPR006328">
    <property type="entry name" value="2-HAD"/>
</dbReference>
<dbReference type="Pfam" id="PF00702">
    <property type="entry name" value="Hydrolase"/>
    <property type="match status" value="1"/>
</dbReference>
<evidence type="ECO:0000256" key="3">
    <source>
        <dbReference type="RuleBase" id="RU368077"/>
    </source>
</evidence>
<dbReference type="InterPro" id="IPR023198">
    <property type="entry name" value="PGP-like_dom2"/>
</dbReference>
<reference evidence="5" key="1">
    <citation type="submission" date="2017-08" db="EMBL/GenBank/DDBJ databases">
        <title>Mesorhizobium wenxinae sp. nov., a novel rhizobial species isolated from root nodules of chickpea (Cicer arietinum L.).</title>
        <authorList>
            <person name="Zhang J."/>
        </authorList>
    </citation>
    <scope>NUCLEOTIDE SEQUENCE [LARGE SCALE GENOMIC DNA]</scope>
    <source>
        <strain evidence="5">USDA 3392</strain>
    </source>
</reference>
<dbReference type="InterPro" id="IPR006439">
    <property type="entry name" value="HAD-SF_hydro_IA"/>
</dbReference>
<keyword evidence="5" id="KW-1185">Reference proteome</keyword>
<accession>A0AB36RDU2</accession>
<dbReference type="GO" id="GO:0018784">
    <property type="term" value="F:(S)-2-haloacid dehalogenase activity"/>
    <property type="evidence" value="ECO:0007669"/>
    <property type="project" value="UniProtKB-UniRule"/>
</dbReference>
<evidence type="ECO:0000256" key="1">
    <source>
        <dbReference type="ARBA" id="ARBA00008106"/>
    </source>
</evidence>
<sequence>MSDDLALKTADGWLLYNDQAFTHFDYLKRQQVRSLLPRLTDHQTDEHGELKVTKVEVLFFDVLGTVVDWRGSIAAEASSFLKRHDALHIDAGAFADAWVGRYDPSVEAVRCGQRPFVPLDLLNMENLEACLKGFGLTPSAFPSAELEDLNLAWHRLKPWPDSVEGLSRLKERFIVAPLSDGNTRLLVDMAKHARLPWDTILGADISEAYKPMPQVYLRACELLGVEPDRAMLVAAHDYDLDAARRCGLKTAYVVRSNAHDPSKAAAIEPLDGWEYMANDLIELAAILK</sequence>
<dbReference type="NCBIfam" id="TIGR01493">
    <property type="entry name" value="HAD-SF-IA-v2"/>
    <property type="match status" value="1"/>
</dbReference>
<evidence type="ECO:0000313" key="5">
    <source>
        <dbReference type="Proteomes" id="UP000216215"/>
    </source>
</evidence>
<dbReference type="Gene3D" id="3.40.50.1000">
    <property type="entry name" value="HAD superfamily/HAD-like"/>
    <property type="match status" value="1"/>
</dbReference>
<dbReference type="PRINTS" id="PR00413">
    <property type="entry name" value="HADHALOGNASE"/>
</dbReference>
<dbReference type="Gene3D" id="1.10.150.240">
    <property type="entry name" value="Putative phosphatase, domain 2"/>
    <property type="match status" value="1"/>
</dbReference>
<protein>
    <recommendedName>
        <fullName evidence="3">(S)-2-haloacid dehalogenase</fullName>
        <ecNumber evidence="3">3.8.1.2</ecNumber>
    </recommendedName>
    <alternativeName>
        <fullName evidence="3">2-haloalkanoic acid dehalogenase</fullName>
    </alternativeName>
    <alternativeName>
        <fullName evidence="3">Halocarboxylic acid halidohydrolase</fullName>
    </alternativeName>
    <alternativeName>
        <fullName evidence="3">L-2-haloacid dehalogenase</fullName>
    </alternativeName>
</protein>
<dbReference type="InterPro" id="IPR036412">
    <property type="entry name" value="HAD-like_sf"/>
</dbReference>
<organism evidence="4 5">
    <name type="scientific">Mesorhizobium mediterraneum</name>
    <dbReference type="NCBI Taxonomy" id="43617"/>
    <lineage>
        <taxon>Bacteria</taxon>
        <taxon>Pseudomonadati</taxon>
        <taxon>Pseudomonadota</taxon>
        <taxon>Alphaproteobacteria</taxon>
        <taxon>Hyphomicrobiales</taxon>
        <taxon>Phyllobacteriaceae</taxon>
        <taxon>Mesorhizobium</taxon>
    </lineage>
</organism>
<comment type="catalytic activity">
    <reaction evidence="3">
        <text>an (S)-2-haloacid + H2O = a (2R)-2-hydroxycarboxylate + a halide anion + H(+)</text>
        <dbReference type="Rhea" id="RHEA:11192"/>
        <dbReference type="ChEBI" id="CHEBI:15377"/>
        <dbReference type="ChEBI" id="CHEBI:15378"/>
        <dbReference type="ChEBI" id="CHEBI:16042"/>
        <dbReference type="ChEBI" id="CHEBI:58314"/>
        <dbReference type="ChEBI" id="CHEBI:137405"/>
        <dbReference type="EC" id="3.8.1.2"/>
    </reaction>
</comment>
<dbReference type="NCBIfam" id="TIGR01428">
    <property type="entry name" value="HAD_type_II"/>
    <property type="match status" value="1"/>
</dbReference>
<comment type="similarity">
    <text evidence="1 3">Belongs to the HAD-like hydrolase superfamily. S-2-haloalkanoic acid dehalogenase family.</text>
</comment>
<dbReference type="SUPFAM" id="SSF56784">
    <property type="entry name" value="HAD-like"/>
    <property type="match status" value="1"/>
</dbReference>
<dbReference type="EMBL" id="NPKI01000011">
    <property type="protein sequence ID" value="PAQ02903.1"/>
    <property type="molecule type" value="Genomic_DNA"/>
</dbReference>
<dbReference type="InterPro" id="IPR023214">
    <property type="entry name" value="HAD_sf"/>
</dbReference>
<keyword evidence="2 3" id="KW-0378">Hydrolase</keyword>
<comment type="caution">
    <text evidence="4">The sequence shown here is derived from an EMBL/GenBank/DDBJ whole genome shotgun (WGS) entry which is preliminary data.</text>
</comment>
<evidence type="ECO:0000256" key="2">
    <source>
        <dbReference type="ARBA" id="ARBA00022801"/>
    </source>
</evidence>
<dbReference type="RefSeq" id="WP_095483585.1">
    <property type="nucleotide sequence ID" value="NZ_CP088151.1"/>
</dbReference>
<dbReference type="AlphaFoldDB" id="A0AB36RDU2"/>
<evidence type="ECO:0000313" key="4">
    <source>
        <dbReference type="EMBL" id="PAQ02903.1"/>
    </source>
</evidence>
<dbReference type="EC" id="3.8.1.2" evidence="3"/>
<comment type="function">
    <text evidence="3">Catalyzes the hydrolytic dehalogenation of small (S)-2-haloalkanoic acids to yield the corresponding (R)-2-hydroxyalkanoic acids.</text>
</comment>
<name>A0AB36RDU2_9HYPH</name>
<dbReference type="InterPro" id="IPR051540">
    <property type="entry name" value="S-2-haloacid_dehalogenase"/>
</dbReference>
<dbReference type="Proteomes" id="UP000216215">
    <property type="component" value="Unassembled WGS sequence"/>
</dbReference>
<gene>
    <name evidence="4" type="ORF">CIT25_05645</name>
</gene>
<dbReference type="PANTHER" id="PTHR43316:SF3">
    <property type="entry name" value="HALOACID DEHALOGENASE, TYPE II (AFU_ORTHOLOGUE AFUA_2G07750)-RELATED"/>
    <property type="match status" value="1"/>
</dbReference>
<dbReference type="PANTHER" id="PTHR43316">
    <property type="entry name" value="HYDROLASE, HALOACID DELAHOGENASE-RELATED"/>
    <property type="match status" value="1"/>
</dbReference>
<proteinExistence type="inferred from homology"/>